<reference evidence="2" key="1">
    <citation type="journal article" date="2023" name="G3 (Bethesda)">
        <title>Genome assembly and association tests identify interacting loci associated with vigor, precocity, and sex in interspecific pistachio rootstocks.</title>
        <authorList>
            <person name="Palmer W."/>
            <person name="Jacygrad E."/>
            <person name="Sagayaradj S."/>
            <person name="Cavanaugh K."/>
            <person name="Han R."/>
            <person name="Bertier L."/>
            <person name="Beede B."/>
            <person name="Kafkas S."/>
            <person name="Golino D."/>
            <person name="Preece J."/>
            <person name="Michelmore R."/>
        </authorList>
    </citation>
    <scope>NUCLEOTIDE SEQUENCE [LARGE SCALE GENOMIC DNA]</scope>
</reference>
<sequence length="296" mass="33370">MYEFHCLTDQFFPTKAESSGPFTTTDNLFFEPLTELLAYARRKQPQLLMLLGPFVDAEHPHIKKGTIDTSYDEVFHLEILRRLQDYVEYMGSEVRVILVPSIRDSNHDFVFPQPAFDIHPPDLRYQITSLTNPGMFEANQVKVGCCTVDILKQLSGEEMSRIPKDGTSNDRMSRLANHILNQRRHVVLYYLCGNLYTSYNTDGFYPLYPPAEGIPLDFSLAPEALNITSIPEIIILPSDMKYFVKVLSLGGNEGEEQKKCICINPGRLAKGEGGGTFAELNYNGSPDMMNASIIGI</sequence>
<comment type="caution">
    <text evidence="1">The sequence shown here is derived from an EMBL/GenBank/DDBJ whole genome shotgun (WGS) entry which is preliminary data.</text>
</comment>
<accession>A0ACC0YH21</accession>
<keyword evidence="2" id="KW-1185">Reference proteome</keyword>
<dbReference type="Proteomes" id="UP001163603">
    <property type="component" value="Chromosome 6"/>
</dbReference>
<organism evidence="1 2">
    <name type="scientific">Pistacia integerrima</name>
    <dbReference type="NCBI Taxonomy" id="434235"/>
    <lineage>
        <taxon>Eukaryota</taxon>
        <taxon>Viridiplantae</taxon>
        <taxon>Streptophyta</taxon>
        <taxon>Embryophyta</taxon>
        <taxon>Tracheophyta</taxon>
        <taxon>Spermatophyta</taxon>
        <taxon>Magnoliopsida</taxon>
        <taxon>eudicotyledons</taxon>
        <taxon>Gunneridae</taxon>
        <taxon>Pentapetalae</taxon>
        <taxon>rosids</taxon>
        <taxon>malvids</taxon>
        <taxon>Sapindales</taxon>
        <taxon>Anacardiaceae</taxon>
        <taxon>Pistacia</taxon>
    </lineage>
</organism>
<protein>
    <submittedName>
        <fullName evidence="1">Uncharacterized protein</fullName>
    </submittedName>
</protein>
<name>A0ACC0YH21_9ROSI</name>
<proteinExistence type="predicted"/>
<gene>
    <name evidence="1" type="ORF">Pint_23660</name>
</gene>
<evidence type="ECO:0000313" key="1">
    <source>
        <dbReference type="EMBL" id="KAJ0037560.1"/>
    </source>
</evidence>
<evidence type="ECO:0000313" key="2">
    <source>
        <dbReference type="Proteomes" id="UP001163603"/>
    </source>
</evidence>
<dbReference type="EMBL" id="CM047741">
    <property type="protein sequence ID" value="KAJ0037560.1"/>
    <property type="molecule type" value="Genomic_DNA"/>
</dbReference>